<keyword evidence="2" id="KW-1133">Transmembrane helix</keyword>
<keyword evidence="5" id="KW-1185">Reference proteome</keyword>
<name>A0A8H6CFD9_9LECA</name>
<evidence type="ECO:0000313" key="5">
    <source>
        <dbReference type="Proteomes" id="UP000593566"/>
    </source>
</evidence>
<gene>
    <name evidence="4" type="ORF">HO133_001307</name>
</gene>
<dbReference type="EMBL" id="JACCJB010000012">
    <property type="protein sequence ID" value="KAF6222221.1"/>
    <property type="molecule type" value="Genomic_DNA"/>
</dbReference>
<feature type="region of interest" description="Disordered" evidence="1">
    <location>
        <begin position="1"/>
        <end position="21"/>
    </location>
</feature>
<organism evidence="4 5">
    <name type="scientific">Letharia lupina</name>
    <dbReference type="NCBI Taxonomy" id="560253"/>
    <lineage>
        <taxon>Eukaryota</taxon>
        <taxon>Fungi</taxon>
        <taxon>Dikarya</taxon>
        <taxon>Ascomycota</taxon>
        <taxon>Pezizomycotina</taxon>
        <taxon>Lecanoromycetes</taxon>
        <taxon>OSLEUM clade</taxon>
        <taxon>Lecanoromycetidae</taxon>
        <taxon>Lecanorales</taxon>
        <taxon>Lecanorineae</taxon>
        <taxon>Parmeliaceae</taxon>
        <taxon>Letharia</taxon>
    </lineage>
</organism>
<dbReference type="NCBIfam" id="NF033635">
    <property type="entry name" value="SLATT_fungal"/>
    <property type="match status" value="1"/>
</dbReference>
<dbReference type="PANTHER" id="PTHR38793:SF3">
    <property type="entry name" value="SMODS AND SLOG-ASSOCIATING 2TM EFFECTOR DOMAIN-CONTAINING PROTEIN"/>
    <property type="match status" value="1"/>
</dbReference>
<feature type="compositionally biased region" description="Polar residues" evidence="1">
    <location>
        <begin position="191"/>
        <end position="201"/>
    </location>
</feature>
<protein>
    <recommendedName>
        <fullName evidence="3">SMODS and SLOG-associating 2TM effector domain-containing protein</fullName>
    </recommendedName>
</protein>
<dbReference type="AlphaFoldDB" id="A0A8H6CFD9"/>
<feature type="region of interest" description="Disordered" evidence="1">
    <location>
        <begin position="180"/>
        <end position="259"/>
    </location>
</feature>
<evidence type="ECO:0000256" key="2">
    <source>
        <dbReference type="SAM" id="Phobius"/>
    </source>
</evidence>
<sequence>MGETEPELTYHKPTPTFDRDLEKAGSTDRLSVFREQVGISDVIELSPRASRRPAPNIGIYNRVSTEEHKAKLQYYSSALVINACLLTQVIFASALTALGAGGGSHIQITVLGAANTVIAAILTFTKGSGLPNRLRQYQCTLRKVREYIEQRERDFAQLDCQLDLDHEMKIIKGMYEQARQNDENNDPGTYHNPTAASTANGPLTGKTLVSEPSSILGPDIRQPAPRVASAVAPQVPPTNQPKTEEDLTHNEPTPLGGVDRSATDRYKIAYSVADRLSATLIVCLLNSYQGVFILLDPGSLAPLFQHLRLKARYDANGNYQT</sequence>
<accession>A0A8H6CFD9</accession>
<dbReference type="GeneID" id="59329723"/>
<dbReference type="InterPro" id="IPR041622">
    <property type="entry name" value="SLATT_fungi"/>
</dbReference>
<dbReference type="RefSeq" id="XP_037151656.1">
    <property type="nucleotide sequence ID" value="XM_037292237.1"/>
</dbReference>
<keyword evidence="2" id="KW-0812">Transmembrane</keyword>
<evidence type="ECO:0000313" key="4">
    <source>
        <dbReference type="EMBL" id="KAF6222221.1"/>
    </source>
</evidence>
<comment type="caution">
    <text evidence="4">The sequence shown here is derived from an EMBL/GenBank/DDBJ whole genome shotgun (WGS) entry which is preliminary data.</text>
</comment>
<dbReference type="Pfam" id="PF18142">
    <property type="entry name" value="SLATT_fungal"/>
    <property type="match status" value="1"/>
</dbReference>
<evidence type="ECO:0000256" key="1">
    <source>
        <dbReference type="SAM" id="MobiDB-lite"/>
    </source>
</evidence>
<dbReference type="PANTHER" id="PTHR38793">
    <property type="entry name" value="SLATT_FUNGAL DOMAIN-CONTAINING PROTEIN-RELATED"/>
    <property type="match status" value="1"/>
</dbReference>
<proteinExistence type="predicted"/>
<feature type="transmembrane region" description="Helical" evidence="2">
    <location>
        <begin position="106"/>
        <end position="125"/>
    </location>
</feature>
<dbReference type="Proteomes" id="UP000593566">
    <property type="component" value="Unassembled WGS sequence"/>
</dbReference>
<reference evidence="4 5" key="1">
    <citation type="journal article" date="2020" name="Genomics">
        <title>Complete, high-quality genomes from long-read metagenomic sequencing of two wolf lichen thalli reveals enigmatic genome architecture.</title>
        <authorList>
            <person name="McKenzie S.K."/>
            <person name="Walston R.F."/>
            <person name="Allen J.L."/>
        </authorList>
    </citation>
    <scope>NUCLEOTIDE SEQUENCE [LARGE SCALE GENOMIC DNA]</scope>
    <source>
        <strain evidence="4">WasteWater1</strain>
    </source>
</reference>
<evidence type="ECO:0000259" key="3">
    <source>
        <dbReference type="Pfam" id="PF18142"/>
    </source>
</evidence>
<feature type="domain" description="SMODS and SLOG-associating 2TM effector" evidence="3">
    <location>
        <begin position="62"/>
        <end position="181"/>
    </location>
</feature>
<feature type="transmembrane region" description="Helical" evidence="2">
    <location>
        <begin position="79"/>
        <end position="100"/>
    </location>
</feature>
<keyword evidence="2" id="KW-0472">Membrane</keyword>